<reference evidence="4" key="3">
    <citation type="submission" date="2015-06" db="UniProtKB">
        <authorList>
            <consortium name="EnsemblMetazoa"/>
        </authorList>
    </citation>
    <scope>IDENTIFICATION</scope>
</reference>
<dbReference type="OrthoDB" id="2359033at2759"/>
<name>R7T555_CAPTE</name>
<evidence type="ECO:0000256" key="1">
    <source>
        <dbReference type="SAM" id="MobiDB-lite"/>
    </source>
</evidence>
<dbReference type="Gene3D" id="1.25.40.420">
    <property type="match status" value="1"/>
</dbReference>
<dbReference type="EnsemblMetazoa" id="CapteT228846">
    <property type="protein sequence ID" value="CapteP228846"/>
    <property type="gene ID" value="CapteG228846"/>
</dbReference>
<dbReference type="SUPFAM" id="SSF54695">
    <property type="entry name" value="POZ domain"/>
    <property type="match status" value="1"/>
</dbReference>
<keyword evidence="5" id="KW-1185">Reference proteome</keyword>
<reference evidence="3 5" key="2">
    <citation type="journal article" date="2013" name="Nature">
        <title>Insights into bilaterian evolution from three spiralian genomes.</title>
        <authorList>
            <person name="Simakov O."/>
            <person name="Marletaz F."/>
            <person name="Cho S.J."/>
            <person name="Edsinger-Gonzales E."/>
            <person name="Havlak P."/>
            <person name="Hellsten U."/>
            <person name="Kuo D.H."/>
            <person name="Larsson T."/>
            <person name="Lv J."/>
            <person name="Arendt D."/>
            <person name="Savage R."/>
            <person name="Osoegawa K."/>
            <person name="de Jong P."/>
            <person name="Grimwood J."/>
            <person name="Chapman J.A."/>
            <person name="Shapiro H."/>
            <person name="Aerts A."/>
            <person name="Otillar R.P."/>
            <person name="Terry A.Y."/>
            <person name="Boore J.L."/>
            <person name="Grigoriev I.V."/>
            <person name="Lindberg D.R."/>
            <person name="Seaver E.C."/>
            <person name="Weisblat D.A."/>
            <person name="Putnam N.H."/>
            <person name="Rokhsar D.S."/>
        </authorList>
    </citation>
    <scope>NUCLEOTIDE SEQUENCE</scope>
    <source>
        <strain evidence="3 5">I ESC-2004</strain>
    </source>
</reference>
<evidence type="ECO:0000313" key="5">
    <source>
        <dbReference type="Proteomes" id="UP000014760"/>
    </source>
</evidence>
<dbReference type="Gene3D" id="3.30.710.10">
    <property type="entry name" value="Potassium Channel Kv1.1, Chain A"/>
    <property type="match status" value="1"/>
</dbReference>
<dbReference type="HOGENOM" id="CLU_590913_0_0_1"/>
<dbReference type="SMART" id="SM00225">
    <property type="entry name" value="BTB"/>
    <property type="match status" value="1"/>
</dbReference>
<organism evidence="3">
    <name type="scientific">Capitella teleta</name>
    <name type="common">Polychaete worm</name>
    <dbReference type="NCBI Taxonomy" id="283909"/>
    <lineage>
        <taxon>Eukaryota</taxon>
        <taxon>Metazoa</taxon>
        <taxon>Spiralia</taxon>
        <taxon>Lophotrochozoa</taxon>
        <taxon>Annelida</taxon>
        <taxon>Polychaeta</taxon>
        <taxon>Sedentaria</taxon>
        <taxon>Scolecida</taxon>
        <taxon>Capitellidae</taxon>
        <taxon>Capitella</taxon>
    </lineage>
</organism>
<dbReference type="AlphaFoldDB" id="R7T555"/>
<evidence type="ECO:0000313" key="4">
    <source>
        <dbReference type="EnsemblMetazoa" id="CapteP228846"/>
    </source>
</evidence>
<dbReference type="EMBL" id="AMQN01003477">
    <property type="status" value="NOT_ANNOTATED_CDS"/>
    <property type="molecule type" value="Genomic_DNA"/>
</dbReference>
<dbReference type="Pfam" id="PF00651">
    <property type="entry name" value="BTB"/>
    <property type="match status" value="1"/>
</dbReference>
<dbReference type="InterPro" id="IPR051481">
    <property type="entry name" value="BTB-POZ/Galectin-3-binding"/>
</dbReference>
<accession>R7T555</accession>
<dbReference type="PANTHER" id="PTHR24410">
    <property type="entry name" value="HL07962P-RELATED"/>
    <property type="match status" value="1"/>
</dbReference>
<dbReference type="OMA" id="YCHDSAM"/>
<dbReference type="CDD" id="cd18292">
    <property type="entry name" value="BTB_POZ_BTBD17"/>
    <property type="match status" value="1"/>
</dbReference>
<dbReference type="SMART" id="SM00875">
    <property type="entry name" value="BACK"/>
    <property type="match status" value="1"/>
</dbReference>
<protein>
    <recommendedName>
        <fullName evidence="2">BTB domain-containing protein</fullName>
    </recommendedName>
</protein>
<dbReference type="Proteomes" id="UP000014760">
    <property type="component" value="Unassembled WGS sequence"/>
</dbReference>
<feature type="region of interest" description="Disordered" evidence="1">
    <location>
        <begin position="1"/>
        <end position="27"/>
    </location>
</feature>
<dbReference type="InterPro" id="IPR000210">
    <property type="entry name" value="BTB/POZ_dom"/>
</dbReference>
<sequence>MYRMASDPEQMDSPLEDDDENQTLVPPNPAREAVLRDEANFIQNMSQFFNQEMLHDIILTVDGQQFYGHKFVLAKSSDVFRKLLYENCWSEEKSKEITLSEAPECQAVFEPFLRYLYTAEVSISTDTAVGILCLADKYNVASLKDLCVGFMIDRARSPAVSMALMWYPWAKVLHLPDLLHQCTQTIAWNFYEVLMSPGWMNMDLDFLTDLLSSSELVLPNEFVLWEGMERWLLQEGTLDNLQENSALLLPMVRLPMMVINQLYAIESSELYENPLSKDTLHSLLSKAYRFRALCPSQAKVEPSLSFCDIFYQPREYTDLRVHSVSMHNSMRLNQVDVRMFKGAVPSDVHEADWKITYRKNADNWNLQLYCHDTGLPMARVQPTLLFCCDEGKVIQVHREKVLVIPRGTTMSMNAMAENPAITKHMALLLKPVAC</sequence>
<dbReference type="STRING" id="283909.R7T555"/>
<dbReference type="PANTHER" id="PTHR24410:SF41">
    <property type="entry name" value="HL07962P"/>
    <property type="match status" value="1"/>
</dbReference>
<dbReference type="EMBL" id="KB311953">
    <property type="protein sequence ID" value="ELT88153.1"/>
    <property type="molecule type" value="Genomic_DNA"/>
</dbReference>
<evidence type="ECO:0000313" key="3">
    <source>
        <dbReference type="EMBL" id="ELT88153.1"/>
    </source>
</evidence>
<proteinExistence type="predicted"/>
<gene>
    <name evidence="3" type="ORF">CAPTEDRAFT_228846</name>
</gene>
<dbReference type="InterPro" id="IPR011333">
    <property type="entry name" value="SKP1/BTB/POZ_sf"/>
</dbReference>
<reference evidence="5" key="1">
    <citation type="submission" date="2012-12" db="EMBL/GenBank/DDBJ databases">
        <authorList>
            <person name="Hellsten U."/>
            <person name="Grimwood J."/>
            <person name="Chapman J.A."/>
            <person name="Shapiro H."/>
            <person name="Aerts A."/>
            <person name="Otillar R.P."/>
            <person name="Terry A.Y."/>
            <person name="Boore J.L."/>
            <person name="Simakov O."/>
            <person name="Marletaz F."/>
            <person name="Cho S.-J."/>
            <person name="Edsinger-Gonzales E."/>
            <person name="Havlak P."/>
            <person name="Kuo D.-H."/>
            <person name="Larsson T."/>
            <person name="Lv J."/>
            <person name="Arendt D."/>
            <person name="Savage R."/>
            <person name="Osoegawa K."/>
            <person name="de Jong P."/>
            <person name="Lindberg D.R."/>
            <person name="Seaver E.C."/>
            <person name="Weisblat D.A."/>
            <person name="Putnam N.H."/>
            <person name="Grigoriev I.V."/>
            <person name="Rokhsar D.S."/>
        </authorList>
    </citation>
    <scope>NUCLEOTIDE SEQUENCE</scope>
    <source>
        <strain evidence="5">I ESC-2004</strain>
    </source>
</reference>
<dbReference type="CDD" id="cd18493">
    <property type="entry name" value="BACK_BTBD17"/>
    <property type="match status" value="1"/>
</dbReference>
<dbReference type="InterPro" id="IPR011705">
    <property type="entry name" value="BACK"/>
</dbReference>
<feature type="domain" description="BTB" evidence="2">
    <location>
        <begin position="55"/>
        <end position="125"/>
    </location>
</feature>
<dbReference type="Pfam" id="PF07707">
    <property type="entry name" value="BACK"/>
    <property type="match status" value="1"/>
</dbReference>
<dbReference type="PROSITE" id="PS50097">
    <property type="entry name" value="BTB"/>
    <property type="match status" value="1"/>
</dbReference>
<evidence type="ECO:0000259" key="2">
    <source>
        <dbReference type="PROSITE" id="PS50097"/>
    </source>
</evidence>